<gene>
    <name evidence="2" type="ORF">CRU90_06690</name>
</gene>
<reference evidence="2 3" key="1">
    <citation type="submission" date="2017-10" db="EMBL/GenBank/DDBJ databases">
        <title>Genomics of the genus Arcobacter.</title>
        <authorList>
            <person name="Perez-Cataluna A."/>
            <person name="Figueras M.J."/>
        </authorList>
    </citation>
    <scope>NUCLEOTIDE SEQUENCE [LARGE SCALE GENOMIC DNA]</scope>
    <source>
        <strain evidence="2 3">F26</strain>
    </source>
</reference>
<comment type="caution">
    <text evidence="2">The sequence shown here is derived from an EMBL/GenBank/DDBJ whole genome shotgun (WGS) entry which is preliminary data.</text>
</comment>
<feature type="domain" description="GMT-like wHTH" evidence="1">
    <location>
        <begin position="319"/>
        <end position="386"/>
    </location>
</feature>
<name>A0A4Q0ZGJ0_9BACT</name>
<protein>
    <recommendedName>
        <fullName evidence="1">GMT-like wHTH domain-containing protein</fullName>
    </recommendedName>
</protein>
<dbReference type="InterPro" id="IPR031009">
    <property type="entry name" value="Tcm_partner"/>
</dbReference>
<dbReference type="AlphaFoldDB" id="A0A4Q0ZGJ0"/>
<dbReference type="Proteomes" id="UP000290870">
    <property type="component" value="Unassembled WGS sequence"/>
</dbReference>
<evidence type="ECO:0000313" key="2">
    <source>
        <dbReference type="EMBL" id="RXJ84081.1"/>
    </source>
</evidence>
<organism evidence="2 3">
    <name type="scientific">Arcobacter cloacae</name>
    <dbReference type="NCBI Taxonomy" id="1054034"/>
    <lineage>
        <taxon>Bacteria</taxon>
        <taxon>Pseudomonadati</taxon>
        <taxon>Campylobacterota</taxon>
        <taxon>Epsilonproteobacteria</taxon>
        <taxon>Campylobacterales</taxon>
        <taxon>Arcobacteraceae</taxon>
        <taxon>Arcobacter</taxon>
    </lineage>
</organism>
<dbReference type="EMBL" id="PDJZ01000006">
    <property type="protein sequence ID" value="RXJ84081.1"/>
    <property type="molecule type" value="Genomic_DNA"/>
</dbReference>
<evidence type="ECO:0000259" key="1">
    <source>
        <dbReference type="Pfam" id="PF22560"/>
    </source>
</evidence>
<dbReference type="InterPro" id="IPR054339">
    <property type="entry name" value="GMT_wHTH"/>
</dbReference>
<dbReference type="OrthoDB" id="275124at2"/>
<accession>A0A4Q0ZGJ0</accession>
<evidence type="ECO:0000313" key="3">
    <source>
        <dbReference type="Proteomes" id="UP000290870"/>
    </source>
</evidence>
<dbReference type="Pfam" id="PF22560">
    <property type="entry name" value="GMT-wHTH"/>
    <property type="match status" value="1"/>
</dbReference>
<dbReference type="NCBIfam" id="TIGR04474">
    <property type="entry name" value="tcm_partner"/>
    <property type="match status" value="1"/>
</dbReference>
<sequence length="415" mass="48104">MAKVNKYNWCIGEELPTIEDHSKVKLDIIENYLEIYLRYLTKGFKVSSLKLDIIDGFCGGGIYSDGTTGSPIRIKETIEKTKKIINFEKETSNCKTVTFDIKYTFIEKNKNSFLFLKKTLNDYSYLCEDTNCLNGKFVSYLDAIIENIKNRSRANRCIFILDQYGYADAPIPVIKKIFEQLPKAEVILTFSVDSLIDYLSSEKPQVLYNMGLSKEDCEQIYDVKEDNDFSRTKIQPLLYKTIVSTVNAPFYTPFFIKSDVSSRAYWLFHFSTHAIARDEMMKIHWKNQNTFVHHAGAGLNMFVGYDSNCKDNLFNHSNYTFDDLSKEKSIQLLSSELPKIIQEKKCLDFNSLNNLIANETPVTRDIIRESLANSIESGEIKIVSKDNNQIRRKHTTIQDKDIIKWTQQRQISFLF</sequence>
<proteinExistence type="predicted"/>
<dbReference type="RefSeq" id="WP_128986512.1">
    <property type="nucleotide sequence ID" value="NZ_PDJZ01000006.1"/>
</dbReference>